<feature type="region of interest" description="Disordered" evidence="1">
    <location>
        <begin position="105"/>
        <end position="135"/>
    </location>
</feature>
<protein>
    <submittedName>
        <fullName evidence="2">Uncharacterized protein</fullName>
    </submittedName>
</protein>
<evidence type="ECO:0000313" key="3">
    <source>
        <dbReference type="Proteomes" id="UP001324427"/>
    </source>
</evidence>
<organism evidence="2 3">
    <name type="scientific">Oleoguttula mirabilis</name>
    <dbReference type="NCBI Taxonomy" id="1507867"/>
    <lineage>
        <taxon>Eukaryota</taxon>
        <taxon>Fungi</taxon>
        <taxon>Dikarya</taxon>
        <taxon>Ascomycota</taxon>
        <taxon>Pezizomycotina</taxon>
        <taxon>Dothideomycetes</taxon>
        <taxon>Dothideomycetidae</taxon>
        <taxon>Mycosphaerellales</taxon>
        <taxon>Teratosphaeriaceae</taxon>
        <taxon>Oleoguttula</taxon>
    </lineage>
</organism>
<feature type="compositionally biased region" description="Polar residues" evidence="1">
    <location>
        <begin position="507"/>
        <end position="518"/>
    </location>
</feature>
<feature type="region of interest" description="Disordered" evidence="1">
    <location>
        <begin position="669"/>
        <end position="697"/>
    </location>
</feature>
<feature type="compositionally biased region" description="Low complexity" evidence="1">
    <location>
        <begin position="485"/>
        <end position="495"/>
    </location>
</feature>
<feature type="compositionally biased region" description="Pro residues" evidence="1">
    <location>
        <begin position="126"/>
        <end position="135"/>
    </location>
</feature>
<evidence type="ECO:0000256" key="1">
    <source>
        <dbReference type="SAM" id="MobiDB-lite"/>
    </source>
</evidence>
<evidence type="ECO:0000313" key="2">
    <source>
        <dbReference type="EMBL" id="KAK4542262.1"/>
    </source>
</evidence>
<feature type="region of interest" description="Disordered" evidence="1">
    <location>
        <begin position="485"/>
        <end position="538"/>
    </location>
</feature>
<feature type="compositionally biased region" description="Polar residues" evidence="1">
    <location>
        <begin position="348"/>
        <end position="380"/>
    </location>
</feature>
<dbReference type="EMBL" id="JAVFHQ010000043">
    <property type="protein sequence ID" value="KAK4542262.1"/>
    <property type="molecule type" value="Genomic_DNA"/>
</dbReference>
<comment type="caution">
    <text evidence="2">The sequence shown here is derived from an EMBL/GenBank/DDBJ whole genome shotgun (WGS) entry which is preliminary data.</text>
</comment>
<feature type="region of interest" description="Disordered" evidence="1">
    <location>
        <begin position="764"/>
        <end position="783"/>
    </location>
</feature>
<name>A0AAV9JBW0_9PEZI</name>
<reference evidence="2 3" key="1">
    <citation type="submission" date="2021-11" db="EMBL/GenBank/DDBJ databases">
        <title>Black yeast isolated from Biological Soil Crust.</title>
        <authorList>
            <person name="Kurbessoian T."/>
        </authorList>
    </citation>
    <scope>NUCLEOTIDE SEQUENCE [LARGE SCALE GENOMIC DNA]</scope>
    <source>
        <strain evidence="2 3">CCFEE 5522</strain>
    </source>
</reference>
<dbReference type="AlphaFoldDB" id="A0AAV9JBW0"/>
<feature type="region of interest" description="Disordered" evidence="1">
    <location>
        <begin position="632"/>
        <end position="652"/>
    </location>
</feature>
<dbReference type="Proteomes" id="UP001324427">
    <property type="component" value="Unassembled WGS sequence"/>
</dbReference>
<feature type="region of interest" description="Disordered" evidence="1">
    <location>
        <begin position="310"/>
        <end position="431"/>
    </location>
</feature>
<feature type="region of interest" description="Disordered" evidence="1">
    <location>
        <begin position="942"/>
        <end position="962"/>
    </location>
</feature>
<gene>
    <name evidence="2" type="ORF">LTR36_006915</name>
</gene>
<proteinExistence type="predicted"/>
<keyword evidence="3" id="KW-1185">Reference proteome</keyword>
<feature type="region of interest" description="Disordered" evidence="1">
    <location>
        <begin position="558"/>
        <end position="614"/>
    </location>
</feature>
<sequence>MESPRSRATKSPSPAMPELVMTPVKSRSSDKSGFRKTITLVHPAERGDDVFTAPGSPKPDILPCFAIRSPGMYGASIANDDRPKPPRSVSVGALLVPIPEIPVFGQAARPNRPQTHTRSISLGAPPSRPPSGPVPPLPVIAPHRTNSDESNRQGMCVSRMSSSSQESASSSVLITSPILTMRDDESKRLGSPSIEQLVGDDESAQLKSVMNRQWQNPRITGPRPMDMPHSGVDAVAPLPRNHASIRSNIARYSNDSLNDRRLSSVSIASTDSGRNRLSIPQIATADRVSISRVSSFSSLKGNACGGVQKITTLRKPSRQSSVSADGSPAERRKTSTVPASVLRDIQANAVSNTTTPSRRASQSTQNSGRSSNGNPFQWDQSLPLAKPSALKGSPNAKGSKGHRRQNCVRISTLTPQILGPPRSRPTSPSIMCGIQEESEDSQYPQGNVRGVRFVSNGHKLSRPPSANSLAHQQNLRVQTLRASLTPSSPTLSTWTAYQEQHHGHTGLPTQHSDSQLSVSPMARTASRQSDRSSVFSIPSFPSPSKATLSGIQLSQPVPEFSLSRPSTDEPDGSSSPFALHMSSDDEREDGGQQENEEMMLASSPPLPVSKDKEYDPAWPMILPILQQSGIEYDPASPLWPDDSPEPEPERSSTSYFPFAVAAGMGGPCSDDKYEHISPRSRPTSYGGDLPDTPPCSPKSMPAGFKTLFGREETPSVAKASPRTNTIRTMRSAEKLTSANASAIMATIPEDPVTVGFPSAVPILAPPRESEPQTTPQGRRQRAAPTAVLPPHLQPLRHAPAPPANLPAIVTYVDPIMCMRSPLHIKQTSPQGPRSEPAKSVLKNAMALRRMNSEIDTTTRNSRRYTRLTREASPLLPWIGSPVLSESCNDLFDFDFGGPAVDTGAGAQEGYGADEDEGLEVKSALDEIDMTGLDRRLDGALAGFEPGPPSSTSGSAGGSRTGNVWEDGEKFWERRPEFSFAPSSPLLPISITTPTKKAGFNGDGEALLATPTSRLQMPVLDAVRPSSIMNTPRSLYDSDGFLKT</sequence>
<accession>A0AAV9JBW0</accession>
<feature type="region of interest" description="Disordered" evidence="1">
    <location>
        <begin position="1"/>
        <end position="34"/>
    </location>
</feature>